<evidence type="ECO:0000259" key="8">
    <source>
        <dbReference type="Pfam" id="PF13087"/>
    </source>
</evidence>
<evidence type="ECO:0000256" key="4">
    <source>
        <dbReference type="ARBA" id="ARBA00022806"/>
    </source>
</evidence>
<dbReference type="InterPro" id="IPR048761">
    <property type="entry name" value="SMUBP-2_HCS1_1B"/>
</dbReference>
<dbReference type="EMBL" id="OZ019904">
    <property type="protein sequence ID" value="CAK9199041.1"/>
    <property type="molecule type" value="Genomic_DNA"/>
</dbReference>
<protein>
    <submittedName>
        <fullName evidence="10">Uncharacterized protein</fullName>
    </submittedName>
</protein>
<dbReference type="InterPro" id="IPR041677">
    <property type="entry name" value="DNA2/NAM7_AAA_11"/>
</dbReference>
<evidence type="ECO:0000259" key="9">
    <source>
        <dbReference type="Pfam" id="PF21138"/>
    </source>
</evidence>
<dbReference type="Gene3D" id="3.40.50.300">
    <property type="entry name" value="P-loop containing nucleotide triphosphate hydrolases"/>
    <property type="match status" value="2"/>
</dbReference>
<evidence type="ECO:0000256" key="3">
    <source>
        <dbReference type="ARBA" id="ARBA00022801"/>
    </source>
</evidence>
<feature type="domain" description="DNA2/NAM7 helicase-like C-terminal" evidence="8">
    <location>
        <begin position="569"/>
        <end position="763"/>
    </location>
</feature>
<feature type="domain" description="DNA2/NAM7 helicase helicase" evidence="7">
    <location>
        <begin position="344"/>
        <end position="561"/>
    </location>
</feature>
<dbReference type="InterPro" id="IPR047187">
    <property type="entry name" value="SF1_C_Upf1"/>
</dbReference>
<dbReference type="CDD" id="cd18808">
    <property type="entry name" value="SF1_C_Upf1"/>
    <property type="match status" value="1"/>
</dbReference>
<sequence>MLHWTSSSLGMATALCWSLSIAAPAHGKARAVRGGQVWKFHPLRFQQQMWCVSCRGKEQEREKDGKSSRQRSLRQEIHRHALEEYRCRFADALSSELNEEMEGMKERLREWSRQRLQDEGFTLFDLSVRPDGQLYRDQVFRFFYLHGNSGLLPSHHQFSQGDMVAISQKNPLDDEDTVIEGVVMERARRFLRVAVSTSQSKNLNVMSKWRLDLSANRVSYDRCMLAINCFTSPDLRKGFKGSIQLSASSVSMSNSSKNGTSPQTTVTIGEGAMTVRGLLLGVEEMKVKSKQKETMVGSSVLPESYVNSERLIAMKRPPSRISGKLLGAQKGMVRALLQAMKEDLNVSQKVAIESAMCQRTTLWQGPPGTGKTRTLVHFIASFCRSGQGQVLACADSNVAVDNLLEGLLEQGLRVVRVGQPVKVEEGLREVTMDAQVMMHPLMKKASQSRQAAISQRQEIRQINNSNRRISSARQATAMWDKAMDLEAQAIKSILDRADVVAATCVGAGDTILDGRCFHLCVIDEATQATEPACLIPIIRSGADSLVLVGDPAQLPPTVISQQATEMGLAVSLFEHLQQCGVKPLLLDTQYRMHPALAAWPSRTFYGGHLFSHPLDSDRPAPEGLWPNREKPILFVDCANGKEETTVEGNSWLNRSEASQVVKIVQLLLSCPDTSGDIGVIAPYSAQVRLLRELFEVIEKETKEKFPNLEVSTVDGFQGREKEVIVFSTVRCNEEKHLGFVMDSRRMNVAITRAKRGLVVVGNEATLSSSIHWRSWLQYMREEQLVIKQGSSL</sequence>
<keyword evidence="11" id="KW-1185">Reference proteome</keyword>
<reference evidence="10" key="1">
    <citation type="submission" date="2024-02" db="EMBL/GenBank/DDBJ databases">
        <authorList>
            <consortium name="ELIXIR-Norway"/>
            <consortium name="Elixir Norway"/>
        </authorList>
    </citation>
    <scope>NUCLEOTIDE SEQUENCE</scope>
</reference>
<evidence type="ECO:0000256" key="1">
    <source>
        <dbReference type="ARBA" id="ARBA00007913"/>
    </source>
</evidence>
<gene>
    <name evidence="10" type="ORF">CSSPTR1EN2_LOCUS4738</name>
</gene>
<dbReference type="PANTHER" id="PTHR43788">
    <property type="entry name" value="DNA2/NAM7 HELICASE FAMILY MEMBER"/>
    <property type="match status" value="1"/>
</dbReference>
<keyword evidence="5" id="KW-0067">ATP-binding</keyword>
<name>A0ABP0TL68_9BRYO</name>
<feature type="non-terminal residue" evidence="10">
    <location>
        <position position="1"/>
    </location>
</feature>
<feature type="domain" description="Helicase SMUBP-2/HCS1 1B" evidence="9">
    <location>
        <begin position="92"/>
        <end position="201"/>
    </location>
</feature>
<dbReference type="InterPro" id="IPR027417">
    <property type="entry name" value="P-loop_NTPase"/>
</dbReference>
<dbReference type="SUPFAM" id="SSF52540">
    <property type="entry name" value="P-loop containing nucleoside triphosphate hydrolases"/>
    <property type="match status" value="1"/>
</dbReference>
<dbReference type="Gene3D" id="2.40.30.270">
    <property type="match status" value="1"/>
</dbReference>
<dbReference type="InterPro" id="IPR050534">
    <property type="entry name" value="Coronavir_polyprotein_1ab"/>
</dbReference>
<keyword evidence="2" id="KW-0547">Nucleotide-binding</keyword>
<feature type="signal peptide" evidence="6">
    <location>
        <begin position="1"/>
        <end position="27"/>
    </location>
</feature>
<evidence type="ECO:0000313" key="10">
    <source>
        <dbReference type="EMBL" id="CAK9199041.1"/>
    </source>
</evidence>
<evidence type="ECO:0000256" key="6">
    <source>
        <dbReference type="SAM" id="SignalP"/>
    </source>
</evidence>
<dbReference type="InterPro" id="IPR041679">
    <property type="entry name" value="DNA2/NAM7-like_C"/>
</dbReference>
<proteinExistence type="inferred from homology"/>
<keyword evidence="4" id="KW-0347">Helicase</keyword>
<comment type="similarity">
    <text evidence="1">Belongs to the DNA2/NAM7 helicase family.</text>
</comment>
<evidence type="ECO:0000259" key="7">
    <source>
        <dbReference type="Pfam" id="PF13086"/>
    </source>
</evidence>
<dbReference type="PANTHER" id="PTHR43788:SF13">
    <property type="entry name" value="REGULATOR OF NONSENSE TRANSCRIPTS 1"/>
    <property type="match status" value="1"/>
</dbReference>
<feature type="non-terminal residue" evidence="10">
    <location>
        <position position="792"/>
    </location>
</feature>
<dbReference type="Pfam" id="PF21138">
    <property type="entry name" value="SMUBP-2_HCS1_1B"/>
    <property type="match status" value="1"/>
</dbReference>
<dbReference type="Pfam" id="PF13087">
    <property type="entry name" value="AAA_12"/>
    <property type="match status" value="1"/>
</dbReference>
<organism evidence="10 11">
    <name type="scientific">Sphagnum troendelagicum</name>
    <dbReference type="NCBI Taxonomy" id="128251"/>
    <lineage>
        <taxon>Eukaryota</taxon>
        <taxon>Viridiplantae</taxon>
        <taxon>Streptophyta</taxon>
        <taxon>Embryophyta</taxon>
        <taxon>Bryophyta</taxon>
        <taxon>Sphagnophytina</taxon>
        <taxon>Sphagnopsida</taxon>
        <taxon>Sphagnales</taxon>
        <taxon>Sphagnaceae</taxon>
        <taxon>Sphagnum</taxon>
    </lineage>
</organism>
<evidence type="ECO:0000313" key="11">
    <source>
        <dbReference type="Proteomes" id="UP001497512"/>
    </source>
</evidence>
<dbReference type="Proteomes" id="UP001497512">
    <property type="component" value="Chromosome 12"/>
</dbReference>
<feature type="chain" id="PRO_5047239441" evidence="6">
    <location>
        <begin position="28"/>
        <end position="792"/>
    </location>
</feature>
<keyword evidence="6" id="KW-0732">Signal</keyword>
<evidence type="ECO:0000256" key="5">
    <source>
        <dbReference type="ARBA" id="ARBA00022840"/>
    </source>
</evidence>
<evidence type="ECO:0000256" key="2">
    <source>
        <dbReference type="ARBA" id="ARBA00022741"/>
    </source>
</evidence>
<accession>A0ABP0TL68</accession>
<dbReference type="Pfam" id="PF13086">
    <property type="entry name" value="AAA_11"/>
    <property type="match status" value="1"/>
</dbReference>
<keyword evidence="3" id="KW-0378">Hydrolase</keyword>